<comment type="caution">
    <text evidence="2">The sequence shown here is derived from an EMBL/GenBank/DDBJ whole genome shotgun (WGS) entry which is preliminary data.</text>
</comment>
<proteinExistence type="predicted"/>
<dbReference type="InterPro" id="IPR052716">
    <property type="entry name" value="MOSC_domain"/>
</dbReference>
<dbReference type="Proteomes" id="UP000599109">
    <property type="component" value="Unassembled WGS sequence"/>
</dbReference>
<name>A0A936Z101_9BURK</name>
<dbReference type="GO" id="GO:0030170">
    <property type="term" value="F:pyridoxal phosphate binding"/>
    <property type="evidence" value="ECO:0007669"/>
    <property type="project" value="InterPro"/>
</dbReference>
<protein>
    <submittedName>
        <fullName evidence="2">MOSC domain-containing protein</fullName>
    </submittedName>
</protein>
<keyword evidence="3" id="KW-1185">Reference proteome</keyword>
<dbReference type="PROSITE" id="PS51340">
    <property type="entry name" value="MOSC"/>
    <property type="match status" value="1"/>
</dbReference>
<organism evidence="2 3">
    <name type="scientific">Ramlibacter monticola</name>
    <dbReference type="NCBI Taxonomy" id="1926872"/>
    <lineage>
        <taxon>Bacteria</taxon>
        <taxon>Pseudomonadati</taxon>
        <taxon>Pseudomonadota</taxon>
        <taxon>Betaproteobacteria</taxon>
        <taxon>Burkholderiales</taxon>
        <taxon>Comamonadaceae</taxon>
        <taxon>Ramlibacter</taxon>
    </lineage>
</organism>
<dbReference type="AlphaFoldDB" id="A0A936Z101"/>
<accession>A0A936Z101</accession>
<dbReference type="Gene3D" id="2.40.33.20">
    <property type="entry name" value="PK beta-barrel domain-like"/>
    <property type="match status" value="1"/>
</dbReference>
<dbReference type="EMBL" id="JAEQNE010000003">
    <property type="protein sequence ID" value="MBL0392382.1"/>
    <property type="molecule type" value="Genomic_DNA"/>
</dbReference>
<dbReference type="InterPro" id="IPR005302">
    <property type="entry name" value="MoCF_Sase_C"/>
</dbReference>
<feature type="domain" description="MOSC" evidence="1">
    <location>
        <begin position="30"/>
        <end position="169"/>
    </location>
</feature>
<dbReference type="SUPFAM" id="SSF50800">
    <property type="entry name" value="PK beta-barrel domain-like"/>
    <property type="match status" value="1"/>
</dbReference>
<dbReference type="PANTHER" id="PTHR36930:SF1">
    <property type="entry name" value="MOSC DOMAIN-CONTAINING PROTEIN"/>
    <property type="match status" value="1"/>
</dbReference>
<sequence>MPSLDLHSLAREFPFAGRLEAILLRPARDRPVLRVEACDVVEGFGLQGDRAAAGRGGGKRQVTLLQAEHLPVVAALLRRPEVDPALLRRNLVISGLNLLAARSLFRDQPLHLRLGPQVILEVTGPCEPCSKMHACLGAGAYNALRGHGGMTARVVRGGSLSVGQEVRCRRATESPEMHEDE</sequence>
<evidence type="ECO:0000313" key="3">
    <source>
        <dbReference type="Proteomes" id="UP000599109"/>
    </source>
</evidence>
<dbReference type="GO" id="GO:0003824">
    <property type="term" value="F:catalytic activity"/>
    <property type="evidence" value="ECO:0007669"/>
    <property type="project" value="InterPro"/>
</dbReference>
<evidence type="ECO:0000259" key="1">
    <source>
        <dbReference type="PROSITE" id="PS51340"/>
    </source>
</evidence>
<dbReference type="PANTHER" id="PTHR36930">
    <property type="entry name" value="METAL-SULFUR CLUSTER BIOSYNTHESIS PROTEINS YUAD-RELATED"/>
    <property type="match status" value="1"/>
</dbReference>
<dbReference type="Pfam" id="PF03473">
    <property type="entry name" value="MOSC"/>
    <property type="match status" value="1"/>
</dbReference>
<gene>
    <name evidence="2" type="ORF">JJ685_14680</name>
</gene>
<reference evidence="2 3" key="1">
    <citation type="journal article" date="2017" name="Int. J. Syst. Evol. Microbiol.">
        <title>Ramlibacter monticola sp. nov., isolated from forest soil.</title>
        <authorList>
            <person name="Chaudhary D.K."/>
            <person name="Kim J."/>
        </authorList>
    </citation>
    <scope>NUCLEOTIDE SEQUENCE [LARGE SCALE GENOMIC DNA]</scope>
    <source>
        <strain evidence="2 3">KACC 19175</strain>
    </source>
</reference>
<dbReference type="GO" id="GO:0030151">
    <property type="term" value="F:molybdenum ion binding"/>
    <property type="evidence" value="ECO:0007669"/>
    <property type="project" value="InterPro"/>
</dbReference>
<dbReference type="InterPro" id="IPR011037">
    <property type="entry name" value="Pyrv_Knase-like_insert_dom_sf"/>
</dbReference>
<evidence type="ECO:0000313" key="2">
    <source>
        <dbReference type="EMBL" id="MBL0392382.1"/>
    </source>
</evidence>